<evidence type="ECO:0000256" key="2">
    <source>
        <dbReference type="HAMAP-Rule" id="MF_03225"/>
    </source>
</evidence>
<keyword evidence="7" id="KW-1185">Reference proteome</keyword>
<dbReference type="SUPFAM" id="SSF51419">
    <property type="entry name" value="PLP-binding barrel"/>
    <property type="match status" value="1"/>
</dbReference>
<organism evidence="6 7">
    <name type="scientific">Capsaspora owczarzaki (strain ATCC 30864)</name>
    <dbReference type="NCBI Taxonomy" id="595528"/>
    <lineage>
        <taxon>Eukaryota</taxon>
        <taxon>Filasterea</taxon>
        <taxon>Capsaspora</taxon>
    </lineage>
</organism>
<dbReference type="FunFam" id="3.20.20.10:FF:000007">
    <property type="entry name" value="Pyridoxal phosphate homeostasis protein"/>
    <property type="match status" value="1"/>
</dbReference>
<dbReference type="GO" id="GO:0030170">
    <property type="term" value="F:pyridoxal phosphate binding"/>
    <property type="evidence" value="ECO:0007669"/>
    <property type="project" value="UniProtKB-UniRule"/>
</dbReference>
<comment type="function">
    <text evidence="2">Pyridoxal 5'-phosphate (PLP)-binding protein, which may be involved in intracellular homeostatic regulation of pyridoxal 5'-phosphate (PLP), the active form of vitamin B6.</text>
</comment>
<dbReference type="InParanoid" id="A0A0D2X0J8"/>
<proteinExistence type="inferred from homology"/>
<evidence type="ECO:0000313" key="6">
    <source>
        <dbReference type="EMBL" id="KJE89184.1"/>
    </source>
</evidence>
<dbReference type="NCBIfam" id="TIGR00044">
    <property type="entry name" value="YggS family pyridoxal phosphate-dependent enzyme"/>
    <property type="match status" value="1"/>
</dbReference>
<gene>
    <name evidence="6" type="ORF">CAOG_000704</name>
</gene>
<dbReference type="InterPro" id="IPR029066">
    <property type="entry name" value="PLP-binding_barrel"/>
</dbReference>
<dbReference type="STRING" id="595528.A0A0D2X0J8"/>
<dbReference type="PANTHER" id="PTHR10146">
    <property type="entry name" value="PROLINE SYNTHETASE CO-TRANSCRIBED BACTERIAL HOMOLOG PROTEIN"/>
    <property type="match status" value="1"/>
</dbReference>
<keyword evidence="1 2" id="KW-0663">Pyridoxal phosphate</keyword>
<dbReference type="Proteomes" id="UP000008743">
    <property type="component" value="Unassembled WGS sequence"/>
</dbReference>
<evidence type="ECO:0000259" key="5">
    <source>
        <dbReference type="Pfam" id="PF01168"/>
    </source>
</evidence>
<dbReference type="HAMAP" id="MF_02087">
    <property type="entry name" value="PLP_homeostasis"/>
    <property type="match status" value="1"/>
</dbReference>
<dbReference type="AlphaFoldDB" id="A0A0D2X0J8"/>
<evidence type="ECO:0000256" key="3">
    <source>
        <dbReference type="RuleBase" id="RU004514"/>
    </source>
</evidence>
<dbReference type="PANTHER" id="PTHR10146:SF14">
    <property type="entry name" value="PYRIDOXAL PHOSPHATE HOMEOSTASIS PROTEIN"/>
    <property type="match status" value="1"/>
</dbReference>
<protein>
    <recommendedName>
        <fullName evidence="2">Pyridoxal phosphate homeostasis protein</fullName>
        <shortName evidence="2">PLP homeostasis protein</shortName>
    </recommendedName>
</protein>
<dbReference type="InterPro" id="IPR011078">
    <property type="entry name" value="PyrdxlP_homeostasis"/>
</dbReference>
<name>A0A0D2X0J8_CAPO3</name>
<evidence type="ECO:0000256" key="4">
    <source>
        <dbReference type="SAM" id="MobiDB-lite"/>
    </source>
</evidence>
<comment type="similarity">
    <text evidence="2 3">Belongs to the pyridoxal phosphate-binding protein YggS/PROSC family.</text>
</comment>
<dbReference type="OrthoDB" id="10264196at2759"/>
<feature type="compositionally biased region" description="Polar residues" evidence="4">
    <location>
        <begin position="54"/>
        <end position="70"/>
    </location>
</feature>
<accession>A0A0D2X0J8</accession>
<evidence type="ECO:0000313" key="7">
    <source>
        <dbReference type="Proteomes" id="UP000008743"/>
    </source>
</evidence>
<feature type="compositionally biased region" description="Low complexity" evidence="4">
    <location>
        <begin position="32"/>
        <end position="43"/>
    </location>
</feature>
<dbReference type="Pfam" id="PF01168">
    <property type="entry name" value="Ala_racemase_N"/>
    <property type="match status" value="1"/>
</dbReference>
<reference evidence="7" key="1">
    <citation type="submission" date="2011-02" db="EMBL/GenBank/DDBJ databases">
        <title>The Genome Sequence of Capsaspora owczarzaki ATCC 30864.</title>
        <authorList>
            <person name="Russ C."/>
            <person name="Cuomo C."/>
            <person name="Burger G."/>
            <person name="Gray M.W."/>
            <person name="Holland P.W.H."/>
            <person name="King N."/>
            <person name="Lang F.B.F."/>
            <person name="Roger A.J."/>
            <person name="Ruiz-Trillo I."/>
            <person name="Young S.K."/>
            <person name="Zeng Q."/>
            <person name="Gargeya S."/>
            <person name="Alvarado L."/>
            <person name="Berlin A."/>
            <person name="Chapman S.B."/>
            <person name="Chen Z."/>
            <person name="Freedman E."/>
            <person name="Gellesch M."/>
            <person name="Goldberg J."/>
            <person name="Griggs A."/>
            <person name="Gujja S."/>
            <person name="Heilman E."/>
            <person name="Heiman D."/>
            <person name="Howarth C."/>
            <person name="Mehta T."/>
            <person name="Neiman D."/>
            <person name="Pearson M."/>
            <person name="Roberts A."/>
            <person name="Saif S."/>
            <person name="Shea T."/>
            <person name="Shenoy N."/>
            <person name="Sisk P."/>
            <person name="Stolte C."/>
            <person name="Sykes S."/>
            <person name="White J."/>
            <person name="Yandava C."/>
            <person name="Haas B."/>
            <person name="Nusbaum C."/>
            <person name="Birren B."/>
        </authorList>
    </citation>
    <scope>NUCLEOTIDE SEQUENCE</scope>
    <source>
        <strain evidence="7">ATCC 30864</strain>
    </source>
</reference>
<dbReference type="EMBL" id="KE346360">
    <property type="protein sequence ID" value="KJE89184.1"/>
    <property type="molecule type" value="Genomic_DNA"/>
</dbReference>
<dbReference type="InterPro" id="IPR001608">
    <property type="entry name" value="Ala_racemase_N"/>
</dbReference>
<dbReference type="PhylomeDB" id="A0A0D2X0J8"/>
<evidence type="ECO:0000256" key="1">
    <source>
        <dbReference type="ARBA" id="ARBA00022898"/>
    </source>
</evidence>
<sequence>MLLLLRSRGLLSSSPSSPRFNSLVATVGYCYSSSTSPSSPSQPVTHKPYKNRRQAMSDSSTAPQEQPTESELNAVVAALEAVRGRMSAAVAKRAEKAASSASVSTSASDEHGRVAGEADAVRLVAVSKTKPNALLQAAYGAGQRHFGENYVQELVAKASGLPRDIQWHFIGHLQSNKASHVAAIPNLFVVETVDSVKLATALEKACAKQTRDSPLRVFVQVNTSGETSKSGSNAAEAIAVARHIVNECPHLRLCGLMTIGQPGRQCSEASPNPDFLLLNEIRQQTAESLSLRAADLELSFGMSDDFEHAISMGSTNIRVGSTIFGSRSYPAVHPE</sequence>
<dbReference type="PROSITE" id="PS01211">
    <property type="entry name" value="UPF0001"/>
    <property type="match status" value="1"/>
</dbReference>
<feature type="region of interest" description="Disordered" evidence="4">
    <location>
        <begin position="32"/>
        <end position="70"/>
    </location>
</feature>
<dbReference type="FunCoup" id="A0A0D2X0J8">
    <property type="interactions" value="223"/>
</dbReference>
<feature type="modified residue" description="N6-(pyridoxal phosphate)lysine" evidence="2">
    <location>
        <position position="128"/>
    </location>
</feature>
<dbReference type="eggNOG" id="KOG3157">
    <property type="taxonomic scope" value="Eukaryota"/>
</dbReference>
<dbReference type="Gene3D" id="3.20.20.10">
    <property type="entry name" value="Alanine racemase"/>
    <property type="match status" value="1"/>
</dbReference>
<feature type="domain" description="Alanine racemase N-terminal" evidence="5">
    <location>
        <begin position="119"/>
        <end position="327"/>
    </location>
</feature>
<dbReference type="CDD" id="cd06822">
    <property type="entry name" value="PLPDE_III_YBL036c_euk"/>
    <property type="match status" value="1"/>
</dbReference>